<dbReference type="EMBL" id="QFYQ01000001">
    <property type="protein sequence ID" value="RAK54952.1"/>
    <property type="molecule type" value="Genomic_DNA"/>
</dbReference>
<dbReference type="InterPro" id="IPR007049">
    <property type="entry name" value="Carb-sel_porin_OprB"/>
</dbReference>
<name>A0A328AJB7_9CAUL</name>
<evidence type="ECO:0000256" key="1">
    <source>
        <dbReference type="ARBA" id="ARBA00008769"/>
    </source>
</evidence>
<dbReference type="Pfam" id="PF04966">
    <property type="entry name" value="OprB"/>
    <property type="match status" value="1"/>
</dbReference>
<feature type="region of interest" description="Disordered" evidence="3">
    <location>
        <begin position="22"/>
        <end position="50"/>
    </location>
</feature>
<feature type="chain" id="PRO_5016195591" evidence="2">
    <location>
        <begin position="25"/>
        <end position="463"/>
    </location>
</feature>
<dbReference type="Gene3D" id="2.40.160.180">
    <property type="entry name" value="Carbohydrate-selective porin OprB"/>
    <property type="match status" value="1"/>
</dbReference>
<reference evidence="5" key="1">
    <citation type="submission" date="2018-05" db="EMBL/GenBank/DDBJ databases">
        <authorList>
            <person name="Li X."/>
        </authorList>
    </citation>
    <scope>NUCLEOTIDE SEQUENCE [LARGE SCALE GENOMIC DNA]</scope>
    <source>
        <strain evidence="5">LX32</strain>
    </source>
</reference>
<comment type="caution">
    <text evidence="4">The sequence shown here is derived from an EMBL/GenBank/DDBJ whole genome shotgun (WGS) entry which is preliminary data.</text>
</comment>
<protein>
    <submittedName>
        <fullName evidence="4">Carbohydrate porin</fullName>
    </submittedName>
</protein>
<keyword evidence="2" id="KW-0732">Signal</keyword>
<dbReference type="GO" id="GO:0016020">
    <property type="term" value="C:membrane"/>
    <property type="evidence" value="ECO:0007669"/>
    <property type="project" value="InterPro"/>
</dbReference>
<organism evidence="4 5">
    <name type="scientific">Phenylobacterium soli</name>
    <dbReference type="NCBI Taxonomy" id="2170551"/>
    <lineage>
        <taxon>Bacteria</taxon>
        <taxon>Pseudomonadati</taxon>
        <taxon>Pseudomonadota</taxon>
        <taxon>Alphaproteobacteria</taxon>
        <taxon>Caulobacterales</taxon>
        <taxon>Caulobacteraceae</taxon>
        <taxon>Phenylobacterium</taxon>
    </lineage>
</organism>
<evidence type="ECO:0000256" key="2">
    <source>
        <dbReference type="RuleBase" id="RU363072"/>
    </source>
</evidence>
<feature type="signal peptide" evidence="2">
    <location>
        <begin position="1"/>
        <end position="24"/>
    </location>
</feature>
<evidence type="ECO:0000313" key="4">
    <source>
        <dbReference type="EMBL" id="RAK54952.1"/>
    </source>
</evidence>
<accession>A0A328AJB7</accession>
<dbReference type="InterPro" id="IPR038673">
    <property type="entry name" value="OprB_sf"/>
</dbReference>
<keyword evidence="5" id="KW-1185">Reference proteome</keyword>
<comment type="similarity">
    <text evidence="1 2">Belongs to the OprB family.</text>
</comment>
<dbReference type="Proteomes" id="UP000249254">
    <property type="component" value="Unassembled WGS sequence"/>
</dbReference>
<dbReference type="OrthoDB" id="177316at2"/>
<evidence type="ECO:0000256" key="3">
    <source>
        <dbReference type="SAM" id="MobiDB-lite"/>
    </source>
</evidence>
<sequence>MPSPPLQLLAIVAALLIVAPATNARSQPEPQPKQESPSPETQRAEQGDASPPERFAIHLQGTDILQHYGRFHSPYQGANSFRSQGGSGNTVDATLYLGVRPWSGAELWANLEMYQGYAPSNTVGVAGYVNGDGAKVGRAHAYGRIARVFLRQTIDLGGEQENVDADVNQLGGARAKNRLVVAAGKLNVTDVFDTNKYAHDARHDFLNWSLIDAGSFDYAADAWGYTYGLATELYRGDWAWRVGVFDLSIVPNNAELTHDFSQFQIVAEAERRFSLRGRPGALRVTGFLSRGRMGRYDDAVRLAETPGVTPDISLVRRYRSRPGVHLNLEQEVANGIGVFARLGWADGRYESYEYTDIDQTAQAGLSIVGGAWGRKDDTFGVAVVVNRLSSAGHRYLNAGGLGILVGDGRLPHPGTEEIVEAYYSLSVLKDVTLSLDDQLIERPAYNRDRGPANVIGVRLHIQH</sequence>
<proteinExistence type="inferred from homology"/>
<evidence type="ECO:0000313" key="5">
    <source>
        <dbReference type="Proteomes" id="UP000249254"/>
    </source>
</evidence>
<dbReference type="GO" id="GO:0008643">
    <property type="term" value="P:carbohydrate transport"/>
    <property type="evidence" value="ECO:0007669"/>
    <property type="project" value="InterPro"/>
</dbReference>
<gene>
    <name evidence="4" type="ORF">DJ017_10630</name>
</gene>
<dbReference type="GO" id="GO:0015288">
    <property type="term" value="F:porin activity"/>
    <property type="evidence" value="ECO:0007669"/>
    <property type="project" value="InterPro"/>
</dbReference>
<dbReference type="AlphaFoldDB" id="A0A328AJB7"/>